<sequence length="230" mass="24834">MTDVSATQAIRRTAETIANYLLQQHAAASSRGAPNRPLLVSMQGPQGCGKSTLASSLVTVLEERGLNVLERIRSGPPPSSSNPILLPVFDKSQHNGYGDRAAAAVKLTRPVDVFILEGWSLGYGSLSDAAARERWSVGRVAQQHPWESLLQINANLASVQMATDANFDCHVAEHKMKAANGGKGMSDDDVKSFIDRYMPVYEVFGDVKPPRPTLTLSFGSEREVLQASEA</sequence>
<dbReference type="Gene3D" id="3.40.50.300">
    <property type="entry name" value="P-loop containing nucleotide triphosphate hydrolases"/>
    <property type="match status" value="2"/>
</dbReference>
<dbReference type="AlphaFoldDB" id="A0A427XR75"/>
<dbReference type="RefSeq" id="XP_028476063.1">
    <property type="nucleotide sequence ID" value="XM_028624089.1"/>
</dbReference>
<reference evidence="1 2" key="1">
    <citation type="submission" date="2018-11" db="EMBL/GenBank/DDBJ databases">
        <title>Genome sequence of Apiotrichum porosum DSM 27194.</title>
        <authorList>
            <person name="Aliyu H."/>
            <person name="Gorte O."/>
            <person name="Ochsenreither K."/>
        </authorList>
    </citation>
    <scope>NUCLEOTIDE SEQUENCE [LARGE SCALE GENOMIC DNA]</scope>
    <source>
        <strain evidence="1 2">DSM 27194</strain>
    </source>
</reference>
<proteinExistence type="predicted"/>
<accession>A0A427XR75</accession>
<dbReference type="Proteomes" id="UP000279236">
    <property type="component" value="Unassembled WGS sequence"/>
</dbReference>
<evidence type="ECO:0000313" key="2">
    <source>
        <dbReference type="Proteomes" id="UP000279236"/>
    </source>
</evidence>
<dbReference type="GeneID" id="39593330"/>
<dbReference type="EMBL" id="RSCE01000007">
    <property type="protein sequence ID" value="RSH81344.1"/>
    <property type="molecule type" value="Genomic_DNA"/>
</dbReference>
<organism evidence="1 2">
    <name type="scientific">Apiotrichum porosum</name>
    <dbReference type="NCBI Taxonomy" id="105984"/>
    <lineage>
        <taxon>Eukaryota</taxon>
        <taxon>Fungi</taxon>
        <taxon>Dikarya</taxon>
        <taxon>Basidiomycota</taxon>
        <taxon>Agaricomycotina</taxon>
        <taxon>Tremellomycetes</taxon>
        <taxon>Trichosporonales</taxon>
        <taxon>Trichosporonaceae</taxon>
        <taxon>Apiotrichum</taxon>
    </lineage>
</organism>
<keyword evidence="2" id="KW-1185">Reference proteome</keyword>
<dbReference type="SUPFAM" id="SSF52540">
    <property type="entry name" value="P-loop containing nucleoside triphosphate hydrolases"/>
    <property type="match status" value="1"/>
</dbReference>
<dbReference type="OrthoDB" id="347435at2759"/>
<gene>
    <name evidence="1" type="ORF">EHS24_008787</name>
</gene>
<name>A0A427XR75_9TREE</name>
<comment type="caution">
    <text evidence="1">The sequence shown here is derived from an EMBL/GenBank/DDBJ whole genome shotgun (WGS) entry which is preliminary data.</text>
</comment>
<dbReference type="InterPro" id="IPR027417">
    <property type="entry name" value="P-loop_NTPase"/>
</dbReference>
<protein>
    <recommendedName>
        <fullName evidence="3">P-loop containing nucleoside triphosphate hydrolase protein</fullName>
    </recommendedName>
</protein>
<evidence type="ECO:0008006" key="3">
    <source>
        <dbReference type="Google" id="ProtNLM"/>
    </source>
</evidence>
<evidence type="ECO:0000313" key="1">
    <source>
        <dbReference type="EMBL" id="RSH81344.1"/>
    </source>
</evidence>
<dbReference type="STRING" id="105984.A0A427XR75"/>